<evidence type="ECO:0000259" key="2">
    <source>
        <dbReference type="PROSITE" id="PS50994"/>
    </source>
</evidence>
<feature type="domain" description="Integrase catalytic" evidence="2">
    <location>
        <begin position="71"/>
        <end position="268"/>
    </location>
</feature>
<accession>A0A3G9JU06</accession>
<keyword evidence="4" id="KW-1185">Reference proteome</keyword>
<dbReference type="Proteomes" id="UP000268059">
    <property type="component" value="Chromosome"/>
</dbReference>
<proteinExistence type="predicted"/>
<dbReference type="InterPro" id="IPR036397">
    <property type="entry name" value="RNaseH_sf"/>
</dbReference>
<dbReference type="GO" id="GO:0015074">
    <property type="term" value="P:DNA integration"/>
    <property type="evidence" value="ECO:0007669"/>
    <property type="project" value="InterPro"/>
</dbReference>
<name>A0A3G9JU06_9FIRM</name>
<evidence type="ECO:0000313" key="4">
    <source>
        <dbReference type="Proteomes" id="UP000268059"/>
    </source>
</evidence>
<feature type="region of interest" description="Disordered" evidence="1">
    <location>
        <begin position="468"/>
        <end position="497"/>
    </location>
</feature>
<dbReference type="AlphaFoldDB" id="A0A3G9JU06"/>
<sequence>MLGKYYTEYIREEDGSTMPALLPASEIPSINQFRYRLNKVITEEEKSLIRAKRKDVSEGNNSLNDSDFLFDIHGPTTVVEMDEQEMDLSAVSYFDPSLAIGRFILHVIIDVQSKLVMAISVSLDNNSVVGATHCLMNLAEDHVEFCKKYGVEIKPEAWPSGNRVNAIRVDRGSEYMSKEFARICQENSINLIPTPARTASRKGTVEKQFSLFGAIWKDILAEYGLISKLHDSNHHEKAVLDYYDIMKICISNVLAYNMSEIENFKRSKEMLSQKILCSPINLWNYYNSKYHTVHPIGNKNAFMYSLMTPTTCYISKNGVRWEELWYQYNDTDIDDLRWKGSHHKMEVRMDRRDVSHLYYIKDNKLRLMTLNPKKTYNMDFKDMPYEIYMKYRKIQKELEAHAREQNIAIDVANRILVKSVLTENKRDTYANIQNMSENRIAVKNLIKSENAMHKALNSEMKTKEKAMIERNQKDRSWPSWDEISDHMSDEEKDFILD</sequence>
<dbReference type="RefSeq" id="WP_157983001.1">
    <property type="nucleotide sequence ID" value="NZ_AP019309.1"/>
</dbReference>
<evidence type="ECO:0000313" key="3">
    <source>
        <dbReference type="EMBL" id="BBH26589.1"/>
    </source>
</evidence>
<reference evidence="3 4" key="1">
    <citation type="submission" date="2018-11" db="EMBL/GenBank/DDBJ databases">
        <title>Novel Erysipelotrichaceae bacterium isolated from small intestine of a swine.</title>
        <authorList>
            <person name="Kim J.S."/>
            <person name="Choe H."/>
            <person name="Lee Y.R."/>
            <person name="Kim K.M."/>
            <person name="Park D.S."/>
        </authorList>
    </citation>
    <scope>NUCLEOTIDE SEQUENCE [LARGE SCALE GENOMIC DNA]</scope>
    <source>
        <strain evidence="3 4">SG0102</strain>
    </source>
</reference>
<dbReference type="PROSITE" id="PS50994">
    <property type="entry name" value="INTEGRASE"/>
    <property type="match status" value="1"/>
</dbReference>
<dbReference type="EMBL" id="AP019309">
    <property type="protein sequence ID" value="BBH26589.1"/>
    <property type="molecule type" value="Genomic_DNA"/>
</dbReference>
<dbReference type="GO" id="GO:0003676">
    <property type="term" value="F:nucleic acid binding"/>
    <property type="evidence" value="ECO:0007669"/>
    <property type="project" value="InterPro"/>
</dbReference>
<dbReference type="InParanoid" id="A0A3G9JU06"/>
<protein>
    <recommendedName>
        <fullName evidence="2">Integrase catalytic domain-containing protein</fullName>
    </recommendedName>
</protein>
<dbReference type="InterPro" id="IPR012337">
    <property type="entry name" value="RNaseH-like_sf"/>
</dbReference>
<dbReference type="InterPro" id="IPR001584">
    <property type="entry name" value="Integrase_cat-core"/>
</dbReference>
<dbReference type="OrthoDB" id="1640242at2"/>
<gene>
    <name evidence="3" type="ORF">SG0102_15230</name>
</gene>
<dbReference type="Gene3D" id="3.30.420.10">
    <property type="entry name" value="Ribonuclease H-like superfamily/Ribonuclease H"/>
    <property type="match status" value="1"/>
</dbReference>
<feature type="compositionally biased region" description="Basic and acidic residues" evidence="1">
    <location>
        <begin position="483"/>
        <end position="497"/>
    </location>
</feature>
<evidence type="ECO:0000256" key="1">
    <source>
        <dbReference type="SAM" id="MobiDB-lite"/>
    </source>
</evidence>
<dbReference type="SUPFAM" id="SSF53098">
    <property type="entry name" value="Ribonuclease H-like"/>
    <property type="match status" value="1"/>
</dbReference>
<dbReference type="KEGG" id="ebm:SG0102_15230"/>
<organism evidence="3 4">
    <name type="scientific">Intestinibaculum porci</name>
    <dbReference type="NCBI Taxonomy" id="2487118"/>
    <lineage>
        <taxon>Bacteria</taxon>
        <taxon>Bacillati</taxon>
        <taxon>Bacillota</taxon>
        <taxon>Erysipelotrichia</taxon>
        <taxon>Erysipelotrichales</taxon>
        <taxon>Erysipelotrichaceae</taxon>
        <taxon>Intestinibaculum</taxon>
    </lineage>
</organism>